<dbReference type="SUPFAM" id="SSF55469">
    <property type="entry name" value="FMN-dependent nitroreductase-like"/>
    <property type="match status" value="1"/>
</dbReference>
<gene>
    <name evidence="2" type="ORF">ACFP3R_23380</name>
</gene>
<name>A0ABW1PAZ8_9PSEU</name>
<protein>
    <submittedName>
        <fullName evidence="2">SagB/ThcOx family dehydrogenase</fullName>
    </submittedName>
</protein>
<dbReference type="RefSeq" id="WP_380638515.1">
    <property type="nucleotide sequence ID" value="NZ_JBHSQO010000026.1"/>
</dbReference>
<dbReference type="Pfam" id="PF00881">
    <property type="entry name" value="Nitroreductase"/>
    <property type="match status" value="1"/>
</dbReference>
<evidence type="ECO:0000313" key="2">
    <source>
        <dbReference type="EMBL" id="MFC6092223.1"/>
    </source>
</evidence>
<feature type="domain" description="Nitroreductase" evidence="1">
    <location>
        <begin position="193"/>
        <end position="364"/>
    </location>
</feature>
<organism evidence="2 3">
    <name type="scientific">Saccharothrix lopnurensis</name>
    <dbReference type="NCBI Taxonomy" id="1670621"/>
    <lineage>
        <taxon>Bacteria</taxon>
        <taxon>Bacillati</taxon>
        <taxon>Actinomycetota</taxon>
        <taxon>Actinomycetes</taxon>
        <taxon>Pseudonocardiales</taxon>
        <taxon>Pseudonocardiaceae</taxon>
        <taxon>Saccharothrix</taxon>
    </lineage>
</organism>
<comment type="caution">
    <text evidence="2">The sequence shown here is derived from an EMBL/GenBank/DDBJ whole genome shotgun (WGS) entry which is preliminary data.</text>
</comment>
<evidence type="ECO:0000259" key="1">
    <source>
        <dbReference type="Pfam" id="PF00881"/>
    </source>
</evidence>
<dbReference type="InterPro" id="IPR052544">
    <property type="entry name" value="Bacteriocin_Proc_Enz"/>
</dbReference>
<proteinExistence type="predicted"/>
<keyword evidence="3" id="KW-1185">Reference proteome</keyword>
<dbReference type="PANTHER" id="PTHR43745:SF2">
    <property type="entry name" value="NITROREDUCTASE MJ1384-RELATED"/>
    <property type="match status" value="1"/>
</dbReference>
<dbReference type="Gene3D" id="3.40.109.10">
    <property type="entry name" value="NADH Oxidase"/>
    <property type="match status" value="1"/>
</dbReference>
<reference evidence="3" key="1">
    <citation type="journal article" date="2019" name="Int. J. Syst. Evol. Microbiol.">
        <title>The Global Catalogue of Microorganisms (GCM) 10K type strain sequencing project: providing services to taxonomists for standard genome sequencing and annotation.</title>
        <authorList>
            <consortium name="The Broad Institute Genomics Platform"/>
            <consortium name="The Broad Institute Genome Sequencing Center for Infectious Disease"/>
            <person name="Wu L."/>
            <person name="Ma J."/>
        </authorList>
    </citation>
    <scope>NUCLEOTIDE SEQUENCE [LARGE SCALE GENOMIC DNA]</scope>
    <source>
        <strain evidence="3">CGMCC 4.7246</strain>
    </source>
</reference>
<dbReference type="EMBL" id="JBHSQO010000026">
    <property type="protein sequence ID" value="MFC6092223.1"/>
    <property type="molecule type" value="Genomic_DNA"/>
</dbReference>
<dbReference type="InterPro" id="IPR000415">
    <property type="entry name" value="Nitroreductase-like"/>
</dbReference>
<evidence type="ECO:0000313" key="3">
    <source>
        <dbReference type="Proteomes" id="UP001596220"/>
    </source>
</evidence>
<accession>A0ABW1PAZ8</accession>
<dbReference type="InterPro" id="IPR029479">
    <property type="entry name" value="Nitroreductase"/>
</dbReference>
<dbReference type="CDD" id="cd02142">
    <property type="entry name" value="McbC_SagB-like_oxidoreductase"/>
    <property type="match status" value="1"/>
</dbReference>
<dbReference type="Proteomes" id="UP001596220">
    <property type="component" value="Unassembled WGS sequence"/>
</dbReference>
<sequence length="380" mass="42238">MRVRLNPAVRMIPPSAVDGARWTAEHLLERKRYTLSTPAAAMLVAACRPQELEELANGMTERGGPSVEWFGLADSLYRRHLVVEVGEIDRDPRLAWLVTLRRDWSRFGWHEAVEYHALAFDYPCVDYSEGVAITTDRDRMRGYQVDEPDTDRFKTTYLDQPGTPLPMPDRKMITTTARALWTNNTNGRKTEFEQLGTALSLAFGVTGRLVPITDSAPLIRRSSPSGGGRNPSEGYVIVRDLAGIEPGVYHITIEPFGLRRLDVPPLTADDLAEIFPETMRRFPFDTRALVVITSLFERNMYRYREPRTFRTVHMDAGHIAGALRIAARSLGLTAGIFYCDAADQVERVLGLDGMEEGYMVTVAVADGAGDTDAGGTAVSA</sequence>
<dbReference type="PANTHER" id="PTHR43745">
    <property type="entry name" value="NITROREDUCTASE MJ1384-RELATED"/>
    <property type="match status" value="1"/>
</dbReference>